<dbReference type="Proteomes" id="UP000051888">
    <property type="component" value="Unassembled WGS sequence"/>
</dbReference>
<dbReference type="InterPro" id="IPR036286">
    <property type="entry name" value="LexA/Signal_pep-like_sf"/>
</dbReference>
<dbReference type="EMBL" id="LJJC01000015">
    <property type="protein sequence ID" value="KQL50456.1"/>
    <property type="molecule type" value="Genomic_DNA"/>
</dbReference>
<dbReference type="PANTHER" id="PTHR43390:SF1">
    <property type="entry name" value="CHLOROPLAST PROCESSING PEPTIDASE"/>
    <property type="match status" value="1"/>
</dbReference>
<dbReference type="EC" id="3.4.21.89" evidence="4 12"/>
<dbReference type="InterPro" id="IPR019533">
    <property type="entry name" value="Peptidase_S26"/>
</dbReference>
<dbReference type="PRINTS" id="PR00727">
    <property type="entry name" value="LEADERPTASE"/>
</dbReference>
<dbReference type="InterPro" id="IPR019757">
    <property type="entry name" value="Pept_S26A_signal_pept_1_Lys-AS"/>
</dbReference>
<evidence type="ECO:0000256" key="2">
    <source>
        <dbReference type="ARBA" id="ARBA00004401"/>
    </source>
</evidence>
<evidence type="ECO:0000256" key="5">
    <source>
        <dbReference type="ARBA" id="ARBA00022475"/>
    </source>
</evidence>
<dbReference type="FunFam" id="2.10.109.10:FF:000008">
    <property type="entry name" value="Signal peptidase I"/>
    <property type="match status" value="1"/>
</dbReference>
<dbReference type="OrthoDB" id="9802919at2"/>
<evidence type="ECO:0000256" key="1">
    <source>
        <dbReference type="ARBA" id="ARBA00000677"/>
    </source>
</evidence>
<evidence type="ECO:0000256" key="4">
    <source>
        <dbReference type="ARBA" id="ARBA00013208"/>
    </source>
</evidence>
<keyword evidence="10" id="KW-0472">Membrane</keyword>
<dbReference type="PANTHER" id="PTHR43390">
    <property type="entry name" value="SIGNAL PEPTIDASE I"/>
    <property type="match status" value="1"/>
</dbReference>
<name>A0A0Q3T8X6_9BACI</name>
<protein>
    <recommendedName>
        <fullName evidence="4 12">Signal peptidase I</fullName>
        <ecNumber evidence="4 12">3.4.21.89</ecNumber>
    </recommendedName>
</protein>
<accession>A0A0Q3T8X6</accession>
<keyword evidence="9" id="KW-1133">Transmembrane helix</keyword>
<comment type="caution">
    <text evidence="15">The sequence shown here is derived from an EMBL/GenBank/DDBJ whole genome shotgun (WGS) entry which is preliminary data.</text>
</comment>
<comment type="similarity">
    <text evidence="3 13">Belongs to the peptidase S26 family.</text>
</comment>
<dbReference type="GO" id="GO:0005886">
    <property type="term" value="C:plasma membrane"/>
    <property type="evidence" value="ECO:0007669"/>
    <property type="project" value="UniProtKB-SubCell"/>
</dbReference>
<evidence type="ECO:0000256" key="13">
    <source>
        <dbReference type="RuleBase" id="RU362042"/>
    </source>
</evidence>
<keyword evidence="8 12" id="KW-0378">Hydrolase</keyword>
<feature type="active site" evidence="11">
    <location>
        <position position="40"/>
    </location>
</feature>
<keyword evidence="6 12" id="KW-0645">Protease</keyword>
<evidence type="ECO:0000256" key="9">
    <source>
        <dbReference type="ARBA" id="ARBA00022989"/>
    </source>
</evidence>
<dbReference type="GO" id="GO:0009003">
    <property type="term" value="F:signal peptidase activity"/>
    <property type="evidence" value="ECO:0007669"/>
    <property type="project" value="UniProtKB-EC"/>
</dbReference>
<dbReference type="GO" id="GO:0004252">
    <property type="term" value="F:serine-type endopeptidase activity"/>
    <property type="evidence" value="ECO:0007669"/>
    <property type="project" value="InterPro"/>
</dbReference>
<dbReference type="PATRIC" id="fig|157838.3.peg.4961"/>
<dbReference type="CDD" id="cd06530">
    <property type="entry name" value="S26_SPase_I"/>
    <property type="match status" value="1"/>
</dbReference>
<dbReference type="PROSITE" id="PS00760">
    <property type="entry name" value="SPASE_I_2"/>
    <property type="match status" value="1"/>
</dbReference>
<organism evidence="15 16">
    <name type="scientific">Heyndrickxia shackletonii</name>
    <dbReference type="NCBI Taxonomy" id="157838"/>
    <lineage>
        <taxon>Bacteria</taxon>
        <taxon>Bacillati</taxon>
        <taxon>Bacillota</taxon>
        <taxon>Bacilli</taxon>
        <taxon>Bacillales</taxon>
        <taxon>Bacillaceae</taxon>
        <taxon>Heyndrickxia</taxon>
    </lineage>
</organism>
<proteinExistence type="inferred from homology"/>
<comment type="catalytic activity">
    <reaction evidence="1 12">
        <text>Cleavage of hydrophobic, N-terminal signal or leader sequences from secreted and periplasmic proteins.</text>
        <dbReference type="EC" id="3.4.21.89"/>
    </reaction>
</comment>
<sequence length="179" mass="20466">MKSNSKGEWKSWGKALFLALGIAIVVRTFLFSPYVVDGESMEPTLHDHEKMFVNKLNLTNRLSRGEIVVIKGKEEYYVKRIIGLPGDTILMKNDNLFINGVLVKEPYLSHNLKLAKQMGSKLTDDFGPITVPKDKYFVMGNNRLYSKDSRNGLGYFSKEQIVGESEFVFYPFSQLRNTK</sequence>
<reference evidence="15 16" key="1">
    <citation type="submission" date="2015-09" db="EMBL/GenBank/DDBJ databases">
        <title>Genome sequencing project for genomic taxonomy and phylogenomics of Bacillus-like bacteria.</title>
        <authorList>
            <person name="Liu B."/>
            <person name="Wang J."/>
            <person name="Zhu Y."/>
            <person name="Liu G."/>
            <person name="Chen Q."/>
            <person name="Chen Z."/>
            <person name="Lan J."/>
            <person name="Che J."/>
            <person name="Ge C."/>
            <person name="Shi H."/>
            <person name="Pan Z."/>
            <person name="Liu X."/>
        </authorList>
    </citation>
    <scope>NUCLEOTIDE SEQUENCE [LARGE SCALE GENOMIC DNA]</scope>
    <source>
        <strain evidence="15 16">LMG 18435</strain>
    </source>
</reference>
<dbReference type="AlphaFoldDB" id="A0A0Q3T8X6"/>
<dbReference type="InterPro" id="IPR000223">
    <property type="entry name" value="Pept_S26A_signal_pept_1"/>
</dbReference>
<dbReference type="GO" id="GO:0006465">
    <property type="term" value="P:signal peptide processing"/>
    <property type="evidence" value="ECO:0007669"/>
    <property type="project" value="InterPro"/>
</dbReference>
<evidence type="ECO:0000256" key="11">
    <source>
        <dbReference type="PIRSR" id="PIRSR600223-1"/>
    </source>
</evidence>
<comment type="subcellular location">
    <subcellularLocation>
        <location evidence="2">Cell membrane</location>
        <topology evidence="2">Single-pass type II membrane protein</topology>
    </subcellularLocation>
    <subcellularLocation>
        <location evidence="13">Membrane</location>
        <topology evidence="13">Single-pass type II membrane protein</topology>
    </subcellularLocation>
</comment>
<dbReference type="Pfam" id="PF10502">
    <property type="entry name" value="Peptidase_S26"/>
    <property type="match status" value="1"/>
</dbReference>
<feature type="active site" evidence="11">
    <location>
        <position position="79"/>
    </location>
</feature>
<evidence type="ECO:0000313" key="15">
    <source>
        <dbReference type="EMBL" id="KQL50456.1"/>
    </source>
</evidence>
<dbReference type="SUPFAM" id="SSF51306">
    <property type="entry name" value="LexA/Signal peptidase"/>
    <property type="match status" value="1"/>
</dbReference>
<feature type="domain" description="Peptidase S26" evidence="14">
    <location>
        <begin position="9"/>
        <end position="170"/>
    </location>
</feature>
<dbReference type="InterPro" id="IPR019756">
    <property type="entry name" value="Pept_S26A_signal_pept_1_Ser-AS"/>
</dbReference>
<keyword evidence="7" id="KW-0812">Transmembrane</keyword>
<evidence type="ECO:0000256" key="12">
    <source>
        <dbReference type="RuleBase" id="RU003993"/>
    </source>
</evidence>
<dbReference type="Gene3D" id="2.10.109.10">
    <property type="entry name" value="Umud Fragment, subunit A"/>
    <property type="match status" value="1"/>
</dbReference>
<evidence type="ECO:0000256" key="3">
    <source>
        <dbReference type="ARBA" id="ARBA00009370"/>
    </source>
</evidence>
<dbReference type="NCBIfam" id="TIGR02227">
    <property type="entry name" value="sigpep_I_bact"/>
    <property type="match status" value="1"/>
</dbReference>
<keyword evidence="5" id="KW-1003">Cell membrane</keyword>
<dbReference type="RefSeq" id="WP_055742064.1">
    <property type="nucleotide sequence ID" value="NZ_JAAIWL010000036.1"/>
</dbReference>
<evidence type="ECO:0000256" key="10">
    <source>
        <dbReference type="ARBA" id="ARBA00023136"/>
    </source>
</evidence>
<dbReference type="STRING" id="157838.AN964_22620"/>
<evidence type="ECO:0000313" key="16">
    <source>
        <dbReference type="Proteomes" id="UP000051888"/>
    </source>
</evidence>
<evidence type="ECO:0000256" key="6">
    <source>
        <dbReference type="ARBA" id="ARBA00022670"/>
    </source>
</evidence>
<gene>
    <name evidence="15" type="ORF">AN964_22620</name>
</gene>
<evidence type="ECO:0000256" key="8">
    <source>
        <dbReference type="ARBA" id="ARBA00022801"/>
    </source>
</evidence>
<dbReference type="PROSITE" id="PS00501">
    <property type="entry name" value="SPASE_I_1"/>
    <property type="match status" value="1"/>
</dbReference>
<keyword evidence="16" id="KW-1185">Reference proteome</keyword>
<evidence type="ECO:0000259" key="14">
    <source>
        <dbReference type="Pfam" id="PF10502"/>
    </source>
</evidence>
<evidence type="ECO:0000256" key="7">
    <source>
        <dbReference type="ARBA" id="ARBA00022692"/>
    </source>
</evidence>